<feature type="transmembrane region" description="Helical" evidence="2">
    <location>
        <begin position="88"/>
        <end position="114"/>
    </location>
</feature>
<gene>
    <name evidence="3" type="ORF">MIND_00549800</name>
</gene>
<keyword evidence="4" id="KW-1185">Reference proteome</keyword>
<organism evidence="3 4">
    <name type="scientific">Mycena indigotica</name>
    <dbReference type="NCBI Taxonomy" id="2126181"/>
    <lineage>
        <taxon>Eukaryota</taxon>
        <taxon>Fungi</taxon>
        <taxon>Dikarya</taxon>
        <taxon>Basidiomycota</taxon>
        <taxon>Agaricomycotina</taxon>
        <taxon>Agaricomycetes</taxon>
        <taxon>Agaricomycetidae</taxon>
        <taxon>Agaricales</taxon>
        <taxon>Marasmiineae</taxon>
        <taxon>Mycenaceae</taxon>
        <taxon>Mycena</taxon>
    </lineage>
</organism>
<comment type="caution">
    <text evidence="3">The sequence shown here is derived from an EMBL/GenBank/DDBJ whole genome shotgun (WGS) entry which is preliminary data.</text>
</comment>
<dbReference type="Proteomes" id="UP000636479">
    <property type="component" value="Unassembled WGS sequence"/>
</dbReference>
<evidence type="ECO:0000313" key="3">
    <source>
        <dbReference type="EMBL" id="KAF7307550.1"/>
    </source>
</evidence>
<evidence type="ECO:0000256" key="1">
    <source>
        <dbReference type="SAM" id="MobiDB-lite"/>
    </source>
</evidence>
<dbReference type="RefSeq" id="XP_037222569.1">
    <property type="nucleotide sequence ID" value="XM_037362277.1"/>
</dbReference>
<feature type="transmembrane region" description="Helical" evidence="2">
    <location>
        <begin position="31"/>
        <end position="52"/>
    </location>
</feature>
<evidence type="ECO:0000256" key="2">
    <source>
        <dbReference type="SAM" id="Phobius"/>
    </source>
</evidence>
<protein>
    <recommendedName>
        <fullName evidence="5">Copper transporter</fullName>
    </recommendedName>
</protein>
<feature type="compositionally biased region" description="Basic and acidic residues" evidence="1">
    <location>
        <begin position="148"/>
        <end position="160"/>
    </location>
</feature>
<feature type="region of interest" description="Disordered" evidence="1">
    <location>
        <begin position="127"/>
        <end position="205"/>
    </location>
</feature>
<keyword evidence="2" id="KW-0472">Membrane</keyword>
<evidence type="ECO:0000313" key="4">
    <source>
        <dbReference type="Proteomes" id="UP000636479"/>
    </source>
</evidence>
<accession>A0A8H6SWK3</accession>
<keyword evidence="2" id="KW-1133">Transmembrane helix</keyword>
<proteinExistence type="predicted"/>
<name>A0A8H6SWK3_9AGAR</name>
<evidence type="ECO:0008006" key="5">
    <source>
        <dbReference type="Google" id="ProtNLM"/>
    </source>
</evidence>
<dbReference type="OrthoDB" id="73901at2759"/>
<reference evidence="3" key="1">
    <citation type="submission" date="2020-05" db="EMBL/GenBank/DDBJ databases">
        <title>Mycena genomes resolve the evolution of fungal bioluminescence.</title>
        <authorList>
            <person name="Tsai I.J."/>
        </authorList>
    </citation>
    <scope>NUCLEOTIDE SEQUENCE</scope>
    <source>
        <strain evidence="3">171206Taipei</strain>
    </source>
</reference>
<dbReference type="GeneID" id="59344793"/>
<dbReference type="EMBL" id="JACAZF010000004">
    <property type="protein sequence ID" value="KAF7307550.1"/>
    <property type="molecule type" value="Genomic_DNA"/>
</dbReference>
<sequence>MSTPDADYGDAFHWGLDGEHVLFASVRLDSAGGLLAGALLTAGVCACERLLTYAHERRWAPARVRRAGGGAGGVAGGGVLGARAAPAYMLIAMTFHAGLILIAATTLAIGQFFIELRTAPQLLDREYAPLDDPRPHRHRNSYSMHAHPKAEHSGTGRTDFEPPAPRLWDAGDGPEAARGLLGAAQRSPPFQVGGHGHGHDSEEED</sequence>
<dbReference type="AlphaFoldDB" id="A0A8H6SWK3"/>
<keyword evidence="2" id="KW-0812">Transmembrane</keyword>